<keyword evidence="5 7" id="KW-1133">Transmembrane helix</keyword>
<dbReference type="AlphaFoldDB" id="A0A167CJ23"/>
<feature type="domain" description="Major facilitator superfamily (MFS) profile" evidence="8">
    <location>
        <begin position="1"/>
        <end position="189"/>
    </location>
</feature>
<sequence>MMNGLQTLDLWQEYFNYPNPPTLGLLNAIISVGSTLAVPIAPFFADKIGRKWTVFIGSIVIFIGVTVQSASVNISMFIVARFLIGFGTAFARGAAPVLIAEIAHPQHRAVITTLYDCMYGIGGITAAWTNYGSLEIKSNWSWRLPSVLQAFPSVIQLAFLFWVSSQILIFNFIFANVNKVIRFQSHPVI</sequence>
<gene>
    <name evidence="9" type="primary">STL1</name>
    <name evidence="9" type="ORF">AWJ20_4586</name>
</gene>
<evidence type="ECO:0000313" key="10">
    <source>
        <dbReference type="Proteomes" id="UP000189580"/>
    </source>
</evidence>
<proteinExistence type="inferred from homology"/>
<feature type="transmembrane region" description="Helical" evidence="7">
    <location>
        <begin position="112"/>
        <end position="131"/>
    </location>
</feature>
<dbReference type="Proteomes" id="UP000189580">
    <property type="component" value="Chromosome c"/>
</dbReference>
<keyword evidence="3" id="KW-0813">Transport</keyword>
<feature type="transmembrane region" description="Helical" evidence="7">
    <location>
        <begin position="25"/>
        <end position="45"/>
    </location>
</feature>
<evidence type="ECO:0000259" key="8">
    <source>
        <dbReference type="PROSITE" id="PS50850"/>
    </source>
</evidence>
<organism evidence="9 10">
    <name type="scientific">Sugiyamaella lignohabitans</name>
    <dbReference type="NCBI Taxonomy" id="796027"/>
    <lineage>
        <taxon>Eukaryota</taxon>
        <taxon>Fungi</taxon>
        <taxon>Dikarya</taxon>
        <taxon>Ascomycota</taxon>
        <taxon>Saccharomycotina</taxon>
        <taxon>Dipodascomycetes</taxon>
        <taxon>Dipodascales</taxon>
        <taxon>Trichomonascaceae</taxon>
        <taxon>Sugiyamaella</taxon>
    </lineage>
</organism>
<dbReference type="PANTHER" id="PTHR48022">
    <property type="entry name" value="PLASTIDIC GLUCOSE TRANSPORTER 4"/>
    <property type="match status" value="1"/>
</dbReference>
<accession>A0A167CJ23</accession>
<evidence type="ECO:0000256" key="3">
    <source>
        <dbReference type="ARBA" id="ARBA00022448"/>
    </source>
</evidence>
<evidence type="ECO:0000256" key="5">
    <source>
        <dbReference type="ARBA" id="ARBA00022989"/>
    </source>
</evidence>
<dbReference type="InterPro" id="IPR020846">
    <property type="entry name" value="MFS_dom"/>
</dbReference>
<protein>
    <submittedName>
        <fullName evidence="9">Glucose-inactivated glycerol proton symporter STL1</fullName>
    </submittedName>
</protein>
<name>A0A167CJ23_9ASCO</name>
<dbReference type="InterPro" id="IPR036259">
    <property type="entry name" value="MFS_trans_sf"/>
</dbReference>
<dbReference type="GO" id="GO:0016020">
    <property type="term" value="C:membrane"/>
    <property type="evidence" value="ECO:0007669"/>
    <property type="project" value="UniProtKB-SubCell"/>
</dbReference>
<comment type="similarity">
    <text evidence="2">Belongs to the major facilitator superfamily. Sugar transporter (TC 2.A.1.1) family.</text>
</comment>
<feature type="transmembrane region" description="Helical" evidence="7">
    <location>
        <begin position="52"/>
        <end position="72"/>
    </location>
</feature>
<keyword evidence="4 7" id="KW-0812">Transmembrane</keyword>
<feature type="transmembrane region" description="Helical" evidence="7">
    <location>
        <begin position="78"/>
        <end position="100"/>
    </location>
</feature>
<dbReference type="PROSITE" id="PS50850">
    <property type="entry name" value="MFS"/>
    <property type="match status" value="1"/>
</dbReference>
<evidence type="ECO:0000256" key="1">
    <source>
        <dbReference type="ARBA" id="ARBA00004141"/>
    </source>
</evidence>
<feature type="transmembrane region" description="Helical" evidence="7">
    <location>
        <begin position="151"/>
        <end position="174"/>
    </location>
</feature>
<dbReference type="KEGG" id="slb:AWJ20_4586"/>
<keyword evidence="10" id="KW-1185">Reference proteome</keyword>
<dbReference type="EMBL" id="CP014500">
    <property type="protein sequence ID" value="ANB11764.1"/>
    <property type="molecule type" value="Genomic_DNA"/>
</dbReference>
<dbReference type="RefSeq" id="XP_018734241.1">
    <property type="nucleotide sequence ID" value="XM_018881666.1"/>
</dbReference>
<dbReference type="PANTHER" id="PTHR48022:SF64">
    <property type="entry name" value="MAJOR FACILITATOR SUPERFAMILY (MFS) PROFILE DOMAIN-CONTAINING PROTEIN"/>
    <property type="match status" value="1"/>
</dbReference>
<evidence type="ECO:0000256" key="6">
    <source>
        <dbReference type="ARBA" id="ARBA00023136"/>
    </source>
</evidence>
<dbReference type="Pfam" id="PF00083">
    <property type="entry name" value="Sugar_tr"/>
    <property type="match status" value="1"/>
</dbReference>
<evidence type="ECO:0000256" key="2">
    <source>
        <dbReference type="ARBA" id="ARBA00010992"/>
    </source>
</evidence>
<evidence type="ECO:0000256" key="7">
    <source>
        <dbReference type="SAM" id="Phobius"/>
    </source>
</evidence>
<dbReference type="GO" id="GO:0005351">
    <property type="term" value="F:carbohydrate:proton symporter activity"/>
    <property type="evidence" value="ECO:0007669"/>
    <property type="project" value="TreeGrafter"/>
</dbReference>
<comment type="subcellular location">
    <subcellularLocation>
        <location evidence="1">Membrane</location>
        <topology evidence="1">Multi-pass membrane protein</topology>
    </subcellularLocation>
</comment>
<keyword evidence="6 7" id="KW-0472">Membrane</keyword>
<dbReference type="OrthoDB" id="6133115at2759"/>
<dbReference type="SUPFAM" id="SSF103473">
    <property type="entry name" value="MFS general substrate transporter"/>
    <property type="match status" value="1"/>
</dbReference>
<evidence type="ECO:0000313" key="9">
    <source>
        <dbReference type="EMBL" id="ANB11764.1"/>
    </source>
</evidence>
<reference evidence="9 10" key="1">
    <citation type="submission" date="2016-02" db="EMBL/GenBank/DDBJ databases">
        <title>Complete genome sequence and transcriptome regulation of the pentose utilising yeast Sugiyamaella lignohabitans.</title>
        <authorList>
            <person name="Bellasio M."/>
            <person name="Peymann A."/>
            <person name="Valli M."/>
            <person name="Sipitzky M."/>
            <person name="Graf A."/>
            <person name="Sauer M."/>
            <person name="Marx H."/>
            <person name="Mattanovich D."/>
        </authorList>
    </citation>
    <scope>NUCLEOTIDE SEQUENCE [LARGE SCALE GENOMIC DNA]</scope>
    <source>
        <strain evidence="9 10">CBS 10342</strain>
    </source>
</reference>
<dbReference type="InterPro" id="IPR005828">
    <property type="entry name" value="MFS_sugar_transport-like"/>
</dbReference>
<evidence type="ECO:0000256" key="4">
    <source>
        <dbReference type="ARBA" id="ARBA00022692"/>
    </source>
</evidence>
<dbReference type="Gene3D" id="1.20.1250.20">
    <property type="entry name" value="MFS general substrate transporter like domains"/>
    <property type="match status" value="1"/>
</dbReference>
<dbReference type="InterPro" id="IPR050360">
    <property type="entry name" value="MFS_Sugar_Transporters"/>
</dbReference>
<dbReference type="GeneID" id="30036734"/>